<feature type="region of interest" description="Disordered" evidence="1">
    <location>
        <begin position="1"/>
        <end position="45"/>
    </location>
</feature>
<dbReference type="OrthoDB" id="428342at2759"/>
<dbReference type="Proteomes" id="UP000503462">
    <property type="component" value="Chromosome 1"/>
</dbReference>
<dbReference type="GO" id="GO:0005794">
    <property type="term" value="C:Golgi apparatus"/>
    <property type="evidence" value="ECO:0007669"/>
    <property type="project" value="TreeGrafter"/>
</dbReference>
<dbReference type="AlphaFoldDB" id="A0A6H0XKA6"/>
<organism evidence="2 3">
    <name type="scientific">Peltaster fructicola</name>
    <dbReference type="NCBI Taxonomy" id="286661"/>
    <lineage>
        <taxon>Eukaryota</taxon>
        <taxon>Fungi</taxon>
        <taxon>Dikarya</taxon>
        <taxon>Ascomycota</taxon>
        <taxon>Pezizomycotina</taxon>
        <taxon>Dothideomycetes</taxon>
        <taxon>Dothideomycetes incertae sedis</taxon>
        <taxon>Peltaster</taxon>
    </lineage>
</organism>
<proteinExistence type="predicted"/>
<evidence type="ECO:0000313" key="2">
    <source>
        <dbReference type="EMBL" id="QIW95054.1"/>
    </source>
</evidence>
<protein>
    <submittedName>
        <fullName evidence="2">Uncharacterized protein</fullName>
    </submittedName>
</protein>
<dbReference type="GO" id="GO:0030008">
    <property type="term" value="C:TRAPP complex"/>
    <property type="evidence" value="ECO:0007669"/>
    <property type="project" value="TreeGrafter"/>
</dbReference>
<accession>A0A6H0XKA6</accession>
<dbReference type="PANTHER" id="PTHR21581">
    <property type="entry name" value="D-ALANYL-D-ALANINE CARBOXYPEPTIDASE"/>
    <property type="match status" value="1"/>
</dbReference>
<sequence>MASPLSPPGSIRRAGRNASHPMRRTSTKGPLETAEDPLAATPAPPEVARVNTEEALPQITPSKAQDALLANITRTLPPHLRFLQDPRLYHQIAKDDVPAAFLQSTSKPSSTTPLTDLLGHGHFRQAAEVALRELLQASIDDAQRILQLLYCRLACLTLISRPDVAADEALPLLDFITSNASGVSEAVSLIPWSLRILLVRLQSIAAQDGGRRAIMALYGLAGEARANIRDARSEGDEDARSIWASRLFDLGLRVSDTLVEMGELETATRHLETLVGGSQDEVLIRKVLLRLRTGDVITARRHFEELSQPDNRAVYGALLSSFDADVTDAVMSWRSLSQLSSHEVAAQNEAVFLLYSGRIDEALHILETLVEKGLVFYTLLFNLSTMHELCSDNAESKKQDIAAKLASRAGQSSSTAWERSVVELKL</sequence>
<evidence type="ECO:0000256" key="1">
    <source>
        <dbReference type="SAM" id="MobiDB-lite"/>
    </source>
</evidence>
<dbReference type="EMBL" id="CP051139">
    <property type="protein sequence ID" value="QIW95054.1"/>
    <property type="molecule type" value="Genomic_DNA"/>
</dbReference>
<name>A0A6H0XKA6_9PEZI</name>
<gene>
    <name evidence="2" type="ORF">AMS68_000572</name>
</gene>
<reference evidence="2 3" key="1">
    <citation type="journal article" date="2016" name="Sci. Rep.">
        <title>Peltaster fructicola genome reveals evolution from an invasive phytopathogen to an ectophytic parasite.</title>
        <authorList>
            <person name="Xu C."/>
            <person name="Chen H."/>
            <person name="Gleason M.L."/>
            <person name="Xu J.R."/>
            <person name="Liu H."/>
            <person name="Zhang R."/>
            <person name="Sun G."/>
        </authorList>
    </citation>
    <scope>NUCLEOTIDE SEQUENCE [LARGE SCALE GENOMIC DNA]</scope>
    <source>
        <strain evidence="2 3">LNHT1506</strain>
    </source>
</reference>
<dbReference type="PANTHER" id="PTHR21581:SF6">
    <property type="entry name" value="TRAFFICKING PROTEIN PARTICLE COMPLEX SUBUNIT 12"/>
    <property type="match status" value="1"/>
</dbReference>
<keyword evidence="3" id="KW-1185">Reference proteome</keyword>
<evidence type="ECO:0000313" key="3">
    <source>
        <dbReference type="Proteomes" id="UP000503462"/>
    </source>
</evidence>